<dbReference type="InterPro" id="IPR053168">
    <property type="entry name" value="Glutamic_endopeptidase"/>
</dbReference>
<keyword evidence="3" id="KW-1185">Reference proteome</keyword>
<name>A0AAV9CNG7_ACOCL</name>
<dbReference type="Pfam" id="PF14365">
    <property type="entry name" value="Neprosin_AP"/>
    <property type="match status" value="1"/>
</dbReference>
<dbReference type="EMBL" id="JAUJYO010000018">
    <property type="protein sequence ID" value="KAK1290144.1"/>
    <property type="molecule type" value="Genomic_DNA"/>
</dbReference>
<dbReference type="Proteomes" id="UP001180020">
    <property type="component" value="Unassembled WGS sequence"/>
</dbReference>
<dbReference type="Pfam" id="PF03080">
    <property type="entry name" value="Neprosin"/>
    <property type="match status" value="1"/>
</dbReference>
<sequence>MLVEDNVKSMGTVLIDGVANAEKTQSHETDIKINELLKHLNKPPTKTIEINPSLFNKRDVVSSKSKNEWTWQKSGSCPQGTVPIRRTSREDILRATSVEQFGRRDGSAGSGTIDYAVIHTDYAESIFYGAKGRINVWNVYVEPNEWTHSAIIVGNDNNKNHAFIEAGWSDPATPKWWVSVNGDPVGYYPDSIFPPLSFTNASIINWGGAVLNRRNGGRHTSTEMGSGVYARHGVGESAFVERCEISEDRSRGSTGFHWPVNFSPHMSHPDCYTAVQAMRVVKGKRGMWAFFGGAGGAGCDVGS</sequence>
<dbReference type="AlphaFoldDB" id="A0AAV9CNG7"/>
<dbReference type="PANTHER" id="PTHR31589:SF110">
    <property type="entry name" value="PROTEIN, PUTATIVE (DUF239)-RELATED"/>
    <property type="match status" value="1"/>
</dbReference>
<dbReference type="PROSITE" id="PS52045">
    <property type="entry name" value="NEPROSIN_PEP_CD"/>
    <property type="match status" value="1"/>
</dbReference>
<evidence type="ECO:0000259" key="1">
    <source>
        <dbReference type="PROSITE" id="PS52045"/>
    </source>
</evidence>
<proteinExistence type="predicted"/>
<evidence type="ECO:0000313" key="2">
    <source>
        <dbReference type="EMBL" id="KAK1290144.1"/>
    </source>
</evidence>
<protein>
    <recommendedName>
        <fullName evidence="1">Neprosin PEP catalytic domain-containing protein</fullName>
    </recommendedName>
</protein>
<feature type="domain" description="Neprosin PEP catalytic" evidence="1">
    <location>
        <begin position="54"/>
        <end position="300"/>
    </location>
</feature>
<reference evidence="2" key="2">
    <citation type="submission" date="2023-06" db="EMBL/GenBank/DDBJ databases">
        <authorList>
            <person name="Ma L."/>
            <person name="Liu K.-W."/>
            <person name="Li Z."/>
            <person name="Hsiao Y.-Y."/>
            <person name="Qi Y."/>
            <person name="Fu T."/>
            <person name="Tang G."/>
            <person name="Zhang D."/>
            <person name="Sun W.-H."/>
            <person name="Liu D.-K."/>
            <person name="Li Y."/>
            <person name="Chen G.-Z."/>
            <person name="Liu X.-D."/>
            <person name="Liao X.-Y."/>
            <person name="Jiang Y.-T."/>
            <person name="Yu X."/>
            <person name="Hao Y."/>
            <person name="Huang J."/>
            <person name="Zhao X.-W."/>
            <person name="Ke S."/>
            <person name="Chen Y.-Y."/>
            <person name="Wu W.-L."/>
            <person name="Hsu J.-L."/>
            <person name="Lin Y.-F."/>
            <person name="Huang M.-D."/>
            <person name="Li C.-Y."/>
            <person name="Huang L."/>
            <person name="Wang Z.-W."/>
            <person name="Zhao X."/>
            <person name="Zhong W.-Y."/>
            <person name="Peng D.-H."/>
            <person name="Ahmad S."/>
            <person name="Lan S."/>
            <person name="Zhang J.-S."/>
            <person name="Tsai W.-C."/>
            <person name="Van De Peer Y."/>
            <person name="Liu Z.-J."/>
        </authorList>
    </citation>
    <scope>NUCLEOTIDE SEQUENCE</scope>
    <source>
        <strain evidence="2">CP</strain>
        <tissue evidence="2">Leaves</tissue>
    </source>
</reference>
<evidence type="ECO:0000313" key="3">
    <source>
        <dbReference type="Proteomes" id="UP001180020"/>
    </source>
</evidence>
<dbReference type="InterPro" id="IPR025521">
    <property type="entry name" value="Neprosin_propep"/>
</dbReference>
<accession>A0AAV9CNG7</accession>
<gene>
    <name evidence="2" type="ORF">QJS10_CPB18g00865</name>
</gene>
<dbReference type="PANTHER" id="PTHR31589">
    <property type="entry name" value="PROTEIN, PUTATIVE (DUF239)-RELATED-RELATED"/>
    <property type="match status" value="1"/>
</dbReference>
<reference evidence="2" key="1">
    <citation type="journal article" date="2023" name="Nat. Commun.">
        <title>Diploid and tetraploid genomes of Acorus and the evolution of monocots.</title>
        <authorList>
            <person name="Ma L."/>
            <person name="Liu K.W."/>
            <person name="Li Z."/>
            <person name="Hsiao Y.Y."/>
            <person name="Qi Y."/>
            <person name="Fu T."/>
            <person name="Tang G.D."/>
            <person name="Zhang D."/>
            <person name="Sun W.H."/>
            <person name="Liu D.K."/>
            <person name="Li Y."/>
            <person name="Chen G.Z."/>
            <person name="Liu X.D."/>
            <person name="Liao X.Y."/>
            <person name="Jiang Y.T."/>
            <person name="Yu X."/>
            <person name="Hao Y."/>
            <person name="Huang J."/>
            <person name="Zhao X.W."/>
            <person name="Ke S."/>
            <person name="Chen Y.Y."/>
            <person name="Wu W.L."/>
            <person name="Hsu J.L."/>
            <person name="Lin Y.F."/>
            <person name="Huang M.D."/>
            <person name="Li C.Y."/>
            <person name="Huang L."/>
            <person name="Wang Z.W."/>
            <person name="Zhao X."/>
            <person name="Zhong W.Y."/>
            <person name="Peng D.H."/>
            <person name="Ahmad S."/>
            <person name="Lan S."/>
            <person name="Zhang J.S."/>
            <person name="Tsai W.C."/>
            <person name="Van de Peer Y."/>
            <person name="Liu Z.J."/>
        </authorList>
    </citation>
    <scope>NUCLEOTIDE SEQUENCE</scope>
    <source>
        <strain evidence="2">CP</strain>
    </source>
</reference>
<comment type="caution">
    <text evidence="2">The sequence shown here is derived from an EMBL/GenBank/DDBJ whole genome shotgun (WGS) entry which is preliminary data.</text>
</comment>
<dbReference type="InterPro" id="IPR004314">
    <property type="entry name" value="Neprosin"/>
</dbReference>
<organism evidence="2 3">
    <name type="scientific">Acorus calamus</name>
    <name type="common">Sweet flag</name>
    <dbReference type="NCBI Taxonomy" id="4465"/>
    <lineage>
        <taxon>Eukaryota</taxon>
        <taxon>Viridiplantae</taxon>
        <taxon>Streptophyta</taxon>
        <taxon>Embryophyta</taxon>
        <taxon>Tracheophyta</taxon>
        <taxon>Spermatophyta</taxon>
        <taxon>Magnoliopsida</taxon>
        <taxon>Liliopsida</taxon>
        <taxon>Acoraceae</taxon>
        <taxon>Acorus</taxon>
    </lineage>
</organism>